<sequence>MKSMLTIIDIVRIKQTIEFILVGLEISQTPFNEKVSCEIIINSGKLPQYFITTWRTSKEDYNLSQLYHSIEQLIVDINRVEKTKGMKQINNITHHKENHGNYVRSK</sequence>
<dbReference type="EMBL" id="BTGB01000009">
    <property type="protein sequence ID" value="GMM48236.1"/>
    <property type="molecule type" value="Genomic_DNA"/>
</dbReference>
<evidence type="ECO:0000313" key="2">
    <source>
        <dbReference type="Proteomes" id="UP001378960"/>
    </source>
</evidence>
<comment type="caution">
    <text evidence="1">The sequence shown here is derived from an EMBL/GenBank/DDBJ whole genome shotgun (WGS) entry which is preliminary data.</text>
</comment>
<reference evidence="1 2" key="1">
    <citation type="journal article" date="2023" name="Elife">
        <title>Identification of key yeast species and microbe-microbe interactions impacting larval growth of Drosophila in the wild.</title>
        <authorList>
            <person name="Mure A."/>
            <person name="Sugiura Y."/>
            <person name="Maeda R."/>
            <person name="Honda K."/>
            <person name="Sakurai N."/>
            <person name="Takahashi Y."/>
            <person name="Watada M."/>
            <person name="Katoh T."/>
            <person name="Gotoh A."/>
            <person name="Gotoh Y."/>
            <person name="Taniguchi I."/>
            <person name="Nakamura K."/>
            <person name="Hayashi T."/>
            <person name="Katayama T."/>
            <person name="Uemura T."/>
            <person name="Hattori Y."/>
        </authorList>
    </citation>
    <scope>NUCLEOTIDE SEQUENCE [LARGE SCALE GENOMIC DNA]</scope>
    <source>
        <strain evidence="1 2">PK-24</strain>
    </source>
</reference>
<name>A0AAV5RC90_PICKL</name>
<organism evidence="1 2">
    <name type="scientific">Pichia kluyveri</name>
    <name type="common">Yeast</name>
    <dbReference type="NCBI Taxonomy" id="36015"/>
    <lineage>
        <taxon>Eukaryota</taxon>
        <taxon>Fungi</taxon>
        <taxon>Dikarya</taxon>
        <taxon>Ascomycota</taxon>
        <taxon>Saccharomycotina</taxon>
        <taxon>Pichiomycetes</taxon>
        <taxon>Pichiales</taxon>
        <taxon>Pichiaceae</taxon>
        <taxon>Pichia</taxon>
    </lineage>
</organism>
<keyword evidence="2" id="KW-1185">Reference proteome</keyword>
<accession>A0AAV5RC90</accession>
<dbReference type="Proteomes" id="UP001378960">
    <property type="component" value="Unassembled WGS sequence"/>
</dbReference>
<dbReference type="AlphaFoldDB" id="A0AAV5RC90"/>
<protein>
    <submittedName>
        <fullName evidence="1">Uncharacterized protein</fullName>
    </submittedName>
</protein>
<evidence type="ECO:0000313" key="1">
    <source>
        <dbReference type="EMBL" id="GMM48236.1"/>
    </source>
</evidence>
<gene>
    <name evidence="1" type="ORF">DAPK24_048340</name>
</gene>
<proteinExistence type="predicted"/>